<dbReference type="GO" id="GO:0008270">
    <property type="term" value="F:zinc ion binding"/>
    <property type="evidence" value="ECO:0007669"/>
    <property type="project" value="UniProtKB-KW"/>
</dbReference>
<proteinExistence type="predicted"/>
<dbReference type="GO" id="GO:0009788">
    <property type="term" value="P:negative regulation of abscisic acid-activated signaling pathway"/>
    <property type="evidence" value="ECO:0007669"/>
    <property type="project" value="InterPro"/>
</dbReference>
<dbReference type="GO" id="GO:0005634">
    <property type="term" value="C:nucleus"/>
    <property type="evidence" value="ECO:0007669"/>
    <property type="project" value="UniProtKB-SubCell"/>
</dbReference>
<name>A0A5D2PXQ0_GOSTO</name>
<evidence type="ECO:0000256" key="2">
    <source>
        <dbReference type="ARBA" id="ARBA00022723"/>
    </source>
</evidence>
<keyword evidence="11" id="KW-1185">Reference proteome</keyword>
<dbReference type="Proteomes" id="UP000322667">
    <property type="component" value="Chromosome A07"/>
</dbReference>
<gene>
    <name evidence="10" type="ORF">ES332_A07G268000v1</name>
</gene>
<keyword evidence="8" id="KW-0732">Signal</keyword>
<feature type="region of interest" description="Disordered" evidence="7">
    <location>
        <begin position="71"/>
        <end position="94"/>
    </location>
</feature>
<evidence type="ECO:0000256" key="4">
    <source>
        <dbReference type="ARBA" id="ARBA00022833"/>
    </source>
</evidence>
<dbReference type="PROSITE" id="PS50157">
    <property type="entry name" value="ZINC_FINGER_C2H2_2"/>
    <property type="match status" value="1"/>
</dbReference>
<evidence type="ECO:0000313" key="11">
    <source>
        <dbReference type="Proteomes" id="UP000322667"/>
    </source>
</evidence>
<dbReference type="InterPro" id="IPR036236">
    <property type="entry name" value="Znf_C2H2_sf"/>
</dbReference>
<evidence type="ECO:0000259" key="9">
    <source>
        <dbReference type="PROSITE" id="PS50157"/>
    </source>
</evidence>
<keyword evidence="4" id="KW-0862">Zinc</keyword>
<dbReference type="SUPFAM" id="SSF57667">
    <property type="entry name" value="beta-beta-alpha zinc fingers"/>
    <property type="match status" value="1"/>
</dbReference>
<sequence>MTNQPILFSLSTLVSATSMADPSMYNFFNQPEPSSASKPIKKHPQTASPSAPPRLFPCLYCPRKFYTSQALGGHQNAHRRERAASRRKFPGGDHDQIRGAQQYNLQQQLNPFPSFKIEPPMDYPGAPYLDQCLQPHYFPSTGFIPQGFTSVSVGIFSNIYSIPITINEWV</sequence>
<keyword evidence="2" id="KW-0479">Metal-binding</keyword>
<feature type="signal peptide" evidence="8">
    <location>
        <begin position="1"/>
        <end position="16"/>
    </location>
</feature>
<dbReference type="AlphaFoldDB" id="A0A5D2PXQ0"/>
<evidence type="ECO:0000313" key="10">
    <source>
        <dbReference type="EMBL" id="TYI20886.1"/>
    </source>
</evidence>
<feature type="domain" description="C2H2-type" evidence="9">
    <location>
        <begin position="56"/>
        <end position="83"/>
    </location>
</feature>
<keyword evidence="3 6" id="KW-0863">Zinc-finger</keyword>
<feature type="region of interest" description="Disordered" evidence="7">
    <location>
        <begin position="29"/>
        <end position="50"/>
    </location>
</feature>
<comment type="subcellular location">
    <subcellularLocation>
        <location evidence="1">Nucleus</location>
    </subcellularLocation>
</comment>
<dbReference type="InterPro" id="IPR044246">
    <property type="entry name" value="ZFP3-like"/>
</dbReference>
<reference evidence="10 11" key="1">
    <citation type="submission" date="2019-07" db="EMBL/GenBank/DDBJ databases">
        <title>WGS assembly of Gossypium tomentosum.</title>
        <authorList>
            <person name="Chen Z.J."/>
            <person name="Sreedasyam A."/>
            <person name="Ando A."/>
            <person name="Song Q."/>
            <person name="De L."/>
            <person name="Hulse-Kemp A."/>
            <person name="Ding M."/>
            <person name="Ye W."/>
            <person name="Kirkbride R."/>
            <person name="Jenkins J."/>
            <person name="Plott C."/>
            <person name="Lovell J."/>
            <person name="Lin Y.-M."/>
            <person name="Vaughn R."/>
            <person name="Liu B."/>
            <person name="Li W."/>
            <person name="Simpson S."/>
            <person name="Scheffler B."/>
            <person name="Saski C."/>
            <person name="Grover C."/>
            <person name="Hu G."/>
            <person name="Conover J."/>
            <person name="Carlson J."/>
            <person name="Shu S."/>
            <person name="Boston L."/>
            <person name="Williams M."/>
            <person name="Peterson D."/>
            <person name="Mcgee K."/>
            <person name="Jones D."/>
            <person name="Wendel J."/>
            <person name="Stelly D."/>
            <person name="Grimwood J."/>
            <person name="Schmutz J."/>
        </authorList>
    </citation>
    <scope>NUCLEOTIDE SEQUENCE [LARGE SCALE GENOMIC DNA]</scope>
    <source>
        <strain evidence="10">7179.01</strain>
    </source>
</reference>
<dbReference type="EMBL" id="CM017616">
    <property type="protein sequence ID" value="TYI20886.1"/>
    <property type="molecule type" value="Genomic_DNA"/>
</dbReference>
<evidence type="ECO:0000256" key="1">
    <source>
        <dbReference type="ARBA" id="ARBA00004123"/>
    </source>
</evidence>
<keyword evidence="5" id="KW-0539">Nucleus</keyword>
<evidence type="ECO:0000256" key="5">
    <source>
        <dbReference type="ARBA" id="ARBA00023242"/>
    </source>
</evidence>
<evidence type="ECO:0000256" key="3">
    <source>
        <dbReference type="ARBA" id="ARBA00022771"/>
    </source>
</evidence>
<dbReference type="PROSITE" id="PS00028">
    <property type="entry name" value="ZINC_FINGER_C2H2_1"/>
    <property type="match status" value="1"/>
</dbReference>
<evidence type="ECO:0000256" key="7">
    <source>
        <dbReference type="SAM" id="MobiDB-lite"/>
    </source>
</evidence>
<protein>
    <recommendedName>
        <fullName evidence="9">C2H2-type domain-containing protein</fullName>
    </recommendedName>
</protein>
<organism evidence="10 11">
    <name type="scientific">Gossypium tomentosum</name>
    <name type="common">Hawaiian cotton</name>
    <name type="synonym">Gossypium sandvicense</name>
    <dbReference type="NCBI Taxonomy" id="34277"/>
    <lineage>
        <taxon>Eukaryota</taxon>
        <taxon>Viridiplantae</taxon>
        <taxon>Streptophyta</taxon>
        <taxon>Embryophyta</taxon>
        <taxon>Tracheophyta</taxon>
        <taxon>Spermatophyta</taxon>
        <taxon>Magnoliopsida</taxon>
        <taxon>eudicotyledons</taxon>
        <taxon>Gunneridae</taxon>
        <taxon>Pentapetalae</taxon>
        <taxon>rosids</taxon>
        <taxon>malvids</taxon>
        <taxon>Malvales</taxon>
        <taxon>Malvaceae</taxon>
        <taxon>Malvoideae</taxon>
        <taxon>Gossypium</taxon>
    </lineage>
</organism>
<evidence type="ECO:0000256" key="8">
    <source>
        <dbReference type="SAM" id="SignalP"/>
    </source>
</evidence>
<dbReference type="InterPro" id="IPR013087">
    <property type="entry name" value="Znf_C2H2_type"/>
</dbReference>
<feature type="chain" id="PRO_5022927213" description="C2H2-type domain-containing protein" evidence="8">
    <location>
        <begin position="17"/>
        <end position="170"/>
    </location>
</feature>
<feature type="compositionally biased region" description="Basic residues" evidence="7">
    <location>
        <begin position="76"/>
        <end position="89"/>
    </location>
</feature>
<evidence type="ECO:0000256" key="6">
    <source>
        <dbReference type="PROSITE-ProRule" id="PRU00042"/>
    </source>
</evidence>
<dbReference type="PANTHER" id="PTHR47287:SF15">
    <property type="entry name" value="ZINC FINGER PROTEIN 3-LIKE"/>
    <property type="match status" value="1"/>
</dbReference>
<accession>A0A5D2PXQ0</accession>
<dbReference type="PANTHER" id="PTHR47287">
    <property type="entry name" value="C2H2 AND C2HC ZINC FINGERS SUPERFAMILY PROTEIN"/>
    <property type="match status" value="1"/>
</dbReference>